<accession>A0A833VYP8</accession>
<dbReference type="GO" id="GO:0033925">
    <property type="term" value="F:mannosyl-glycoprotein endo-beta-N-acetylglucosaminidase activity"/>
    <property type="evidence" value="ECO:0007669"/>
    <property type="project" value="UniProtKB-EC"/>
</dbReference>
<organism evidence="3 4">
    <name type="scientific">Phytophthora infestans</name>
    <name type="common">Potato late blight agent</name>
    <name type="synonym">Botrytis infestans</name>
    <dbReference type="NCBI Taxonomy" id="4787"/>
    <lineage>
        <taxon>Eukaryota</taxon>
        <taxon>Sar</taxon>
        <taxon>Stramenopiles</taxon>
        <taxon>Oomycota</taxon>
        <taxon>Peronosporomycetes</taxon>
        <taxon>Peronosporales</taxon>
        <taxon>Peronosporaceae</taxon>
        <taxon>Phytophthora</taxon>
    </lineage>
</organism>
<comment type="caution">
    <text evidence="3">The sequence shown here is derived from an EMBL/GenBank/DDBJ whole genome shotgun (WGS) entry which is preliminary data.</text>
</comment>
<gene>
    <name evidence="3" type="ORF">GN244_ATG13590</name>
</gene>
<dbReference type="GO" id="GO:0005829">
    <property type="term" value="C:cytosol"/>
    <property type="evidence" value="ECO:0007669"/>
    <property type="project" value="UniProtKB-SubCell"/>
</dbReference>
<dbReference type="PANTHER" id="PTHR13246">
    <property type="entry name" value="ENDO BETA N-ACETYLGLUCOSAMINIDASE"/>
    <property type="match status" value="1"/>
</dbReference>
<evidence type="ECO:0000313" key="4">
    <source>
        <dbReference type="Proteomes" id="UP000602510"/>
    </source>
</evidence>
<reference evidence="3" key="1">
    <citation type="submission" date="2020-04" db="EMBL/GenBank/DDBJ databases">
        <title>Hybrid Assembly of Korean Phytophthora infestans isolates.</title>
        <authorList>
            <person name="Prokchorchik M."/>
            <person name="Lee Y."/>
            <person name="Seo J."/>
            <person name="Cho J.-H."/>
            <person name="Park Y.-E."/>
            <person name="Jang D.-C."/>
            <person name="Im J.-S."/>
            <person name="Choi J.-G."/>
            <person name="Park H.-J."/>
            <person name="Lee G.-B."/>
            <person name="Lee Y.-G."/>
            <person name="Hong S.-Y."/>
            <person name="Cho K."/>
            <person name="Sohn K.H."/>
        </authorList>
    </citation>
    <scope>NUCLEOTIDE SEQUENCE</scope>
    <source>
        <strain evidence="3">KR_1_A1</strain>
    </source>
</reference>
<dbReference type="Gene3D" id="2.60.120.260">
    <property type="entry name" value="Galactose-binding domain-like"/>
    <property type="match status" value="1"/>
</dbReference>
<feature type="region of interest" description="Disordered" evidence="1">
    <location>
        <begin position="60"/>
        <end position="82"/>
    </location>
</feature>
<evidence type="ECO:0000259" key="2">
    <source>
        <dbReference type="Pfam" id="PF03644"/>
    </source>
</evidence>
<dbReference type="InterPro" id="IPR005201">
    <property type="entry name" value="TIM_ENGase"/>
</dbReference>
<dbReference type="Pfam" id="PF03644">
    <property type="entry name" value="Glyco_hydro_85"/>
    <property type="match status" value="1"/>
</dbReference>
<keyword evidence="4" id="KW-1185">Reference proteome</keyword>
<dbReference type="Proteomes" id="UP000602510">
    <property type="component" value="Unassembled WGS sequence"/>
</dbReference>
<dbReference type="PANTHER" id="PTHR13246:SF1">
    <property type="entry name" value="CYTOSOLIC ENDO-BETA-N-ACETYLGLUCOSAMINIDASE"/>
    <property type="match status" value="1"/>
</dbReference>
<dbReference type="InterPro" id="IPR032979">
    <property type="entry name" value="ENGase"/>
</dbReference>
<protein>
    <submittedName>
        <fullName evidence="3">Glycosyl hydrolase family 85</fullName>
    </submittedName>
</protein>
<sequence>MLPLGRAATLIPAPCACPGQVQRQTLYRFIEGLETSSDGGVALSIRISWLIGSKATPPPTMKSYMKQPNQRHLKHELSPSPASTEDIGYTSTFFPIEAAATLLTVGVGLLYWFCIRSGRVYSPTASFANAEPYSAKPREERFAAFVKHELSANETVLFAGRGGRIEPFRALYDALQVPLHVVDLTQMAGGSKVLEALHERHPEQVENVYLFLKGHLVGGLKQLRGLLVDGRKDELGEKCDWSHVRVDTKSDTGFMILSALNSFQCAGEINQEGANFETKPLHTVDELRAFDPKTLVRCCVPIAPLSRKQRRRSKLLVCHDMKGGYHEDRFKQGCDNFDAYRFYQWDLVDLFVYFGHALVCPPPSGWIAAGHRHGTRVLGTFLTEGDEGTELCKELFKDAQSAEIFASKLADITRHGGFDGWLINVENDVPAALVANIDGFLRTLRKALQLQNPLAQVVWYGSLSRSGKRSSYVRLDEASTEFFRNVDGFYADYGWTPDDAKFSAAFDLDRRYDVYMGIDVFGRHDMLGGGKMNCGEPLRLAWNAGVSAALFAPGWTYECYQHEEQQDFVVVENHFWNAVRESWKARSPCYDALGGQNCLYTAFNVGRGVGVWSQGERVGNSAWSNMTELDVQPDQALHAGNVVTTATGSMKAVISHDTAFHGGASAQIQGQLDGREKSYFKLFDVDIEFSPRRIMEISYTTATRDESVCLLVLTVCPGLDRATHFVILRSMDDSEPDIGEDRMGSKKTLSTVAKATSEKHFYLPVSTEFFHVEGVNADAVQGITADGWCKKTYRLGGQLWDQKHIVEIGVLCTKKIRKVPGEHEDYLAYIGEICVVGSTGKPAVRAAHRGVHSQPQCCENARITSFKRNDVQSVSFGLQWGFTSDGEPMRYVLAFACIEDGERVFVGRSFDDTLWVDKYAWQRREGDKATRLTLELRSVSWAGQSSTAVCQLHFEE</sequence>
<evidence type="ECO:0000256" key="1">
    <source>
        <dbReference type="SAM" id="MobiDB-lite"/>
    </source>
</evidence>
<dbReference type="AlphaFoldDB" id="A0A833VYP8"/>
<dbReference type="Gene3D" id="3.20.20.80">
    <property type="entry name" value="Glycosidases"/>
    <property type="match status" value="1"/>
</dbReference>
<name>A0A833VYP8_PHYIN</name>
<dbReference type="FunFam" id="3.20.20.80:FF:000402">
    <property type="entry name" value="Predicted protein"/>
    <property type="match status" value="1"/>
</dbReference>
<keyword evidence="3" id="KW-0378">Hydrolase</keyword>
<feature type="domain" description="Cytosolic endo-beta-N-acetylglucosaminidase TIM barrel" evidence="2">
    <location>
        <begin position="325"/>
        <end position="609"/>
    </location>
</feature>
<evidence type="ECO:0000313" key="3">
    <source>
        <dbReference type="EMBL" id="KAF4034384.1"/>
    </source>
</evidence>
<dbReference type="EMBL" id="WSZM01000367">
    <property type="protein sequence ID" value="KAF4034384.1"/>
    <property type="molecule type" value="Genomic_DNA"/>
</dbReference>
<proteinExistence type="predicted"/>